<evidence type="ECO:0000259" key="13">
    <source>
        <dbReference type="PROSITE" id="PS50885"/>
    </source>
</evidence>
<dbReference type="SMART" id="SM00283">
    <property type="entry name" value="MA"/>
    <property type="match status" value="1"/>
</dbReference>
<dbReference type="PROSITE" id="PS50885">
    <property type="entry name" value="HAMP"/>
    <property type="match status" value="2"/>
</dbReference>
<keyword evidence="11" id="KW-0732">Signal</keyword>
<dbReference type="GO" id="GO:0005886">
    <property type="term" value="C:plasma membrane"/>
    <property type="evidence" value="ECO:0007669"/>
    <property type="project" value="UniProtKB-SubCell"/>
</dbReference>
<evidence type="ECO:0000256" key="4">
    <source>
        <dbReference type="ARBA" id="ARBA00022692"/>
    </source>
</evidence>
<organism evidence="14 15">
    <name type="scientific">Ensifer oleiphilus</name>
    <dbReference type="NCBI Taxonomy" id="2742698"/>
    <lineage>
        <taxon>Bacteria</taxon>
        <taxon>Pseudomonadati</taxon>
        <taxon>Pseudomonadota</taxon>
        <taxon>Alphaproteobacteria</taxon>
        <taxon>Hyphomicrobiales</taxon>
        <taxon>Rhizobiaceae</taxon>
        <taxon>Sinorhizobium/Ensifer group</taxon>
        <taxon>Ensifer</taxon>
    </lineage>
</organism>
<dbReference type="CDD" id="cd06225">
    <property type="entry name" value="HAMP"/>
    <property type="match status" value="1"/>
</dbReference>
<keyword evidence="5 10" id="KW-1133">Transmembrane helix</keyword>
<dbReference type="Gene3D" id="3.30.450.20">
    <property type="entry name" value="PAS domain"/>
    <property type="match status" value="1"/>
</dbReference>
<reference evidence="14 15" key="1">
    <citation type="submission" date="2020-06" db="EMBL/GenBank/DDBJ databases">
        <authorList>
            <person name="Grouzdev D.S."/>
        </authorList>
    </citation>
    <scope>NUCLEOTIDE SEQUENCE [LARGE SCALE GENOMIC DNA]</scope>
    <source>
        <strain evidence="14 15">HO-A22</strain>
    </source>
</reference>
<dbReference type="GO" id="GO:0006935">
    <property type="term" value="P:chemotaxis"/>
    <property type="evidence" value="ECO:0007669"/>
    <property type="project" value="UniProtKB-KW"/>
</dbReference>
<dbReference type="Gene3D" id="1.10.287.950">
    <property type="entry name" value="Methyl-accepting chemotaxis protein"/>
    <property type="match status" value="1"/>
</dbReference>
<dbReference type="Pfam" id="PF17200">
    <property type="entry name" value="sCache_2"/>
    <property type="match status" value="1"/>
</dbReference>
<keyword evidence="8" id="KW-0807">Transducer</keyword>
<evidence type="ECO:0000313" key="14">
    <source>
        <dbReference type="EMBL" id="NVD41480.1"/>
    </source>
</evidence>
<dbReference type="InterPro" id="IPR033480">
    <property type="entry name" value="sCache_2"/>
</dbReference>
<dbReference type="AlphaFoldDB" id="A0A7Y6Q9G7"/>
<dbReference type="RefSeq" id="WP_176354895.1">
    <property type="nucleotide sequence ID" value="NZ_JABWDU010000006.1"/>
</dbReference>
<feature type="coiled-coil region" evidence="9">
    <location>
        <begin position="359"/>
        <end position="403"/>
    </location>
</feature>
<evidence type="ECO:0000256" key="1">
    <source>
        <dbReference type="ARBA" id="ARBA00004651"/>
    </source>
</evidence>
<dbReference type="FunFam" id="1.10.287.950:FF:000001">
    <property type="entry name" value="Methyl-accepting chemotaxis sensory transducer"/>
    <property type="match status" value="1"/>
</dbReference>
<evidence type="ECO:0000256" key="2">
    <source>
        <dbReference type="ARBA" id="ARBA00022475"/>
    </source>
</evidence>
<gene>
    <name evidence="14" type="ORF">HT585_21670</name>
</gene>
<evidence type="ECO:0000256" key="7">
    <source>
        <dbReference type="ARBA" id="ARBA00029447"/>
    </source>
</evidence>
<evidence type="ECO:0000256" key="9">
    <source>
        <dbReference type="SAM" id="Coils"/>
    </source>
</evidence>
<dbReference type="PANTHER" id="PTHR43531:SF11">
    <property type="entry name" value="METHYL-ACCEPTING CHEMOTAXIS PROTEIN 3"/>
    <property type="match status" value="1"/>
</dbReference>
<accession>A0A7Y6Q9G7</accession>
<dbReference type="SMART" id="SM00304">
    <property type="entry name" value="HAMP"/>
    <property type="match status" value="2"/>
</dbReference>
<dbReference type="InterPro" id="IPR004089">
    <property type="entry name" value="MCPsignal_dom"/>
</dbReference>
<protein>
    <submittedName>
        <fullName evidence="14">Cache domain-containing protein</fullName>
    </submittedName>
</protein>
<dbReference type="SUPFAM" id="SSF58104">
    <property type="entry name" value="Methyl-accepting chemotaxis protein (MCP) signaling domain"/>
    <property type="match status" value="1"/>
</dbReference>
<dbReference type="InterPro" id="IPR003660">
    <property type="entry name" value="HAMP_dom"/>
</dbReference>
<dbReference type="PROSITE" id="PS50111">
    <property type="entry name" value="CHEMOTAXIS_TRANSDUC_2"/>
    <property type="match status" value="1"/>
</dbReference>
<dbReference type="PRINTS" id="PR00260">
    <property type="entry name" value="CHEMTRNSDUCR"/>
</dbReference>
<dbReference type="InterPro" id="IPR004090">
    <property type="entry name" value="Chemotax_Me-accpt_rcpt"/>
</dbReference>
<dbReference type="CDD" id="cd11386">
    <property type="entry name" value="MCP_signal"/>
    <property type="match status" value="1"/>
</dbReference>
<feature type="signal peptide" evidence="11">
    <location>
        <begin position="1"/>
        <end position="26"/>
    </location>
</feature>
<dbReference type="SMART" id="SM01049">
    <property type="entry name" value="Cache_2"/>
    <property type="match status" value="1"/>
</dbReference>
<evidence type="ECO:0000256" key="6">
    <source>
        <dbReference type="ARBA" id="ARBA00023136"/>
    </source>
</evidence>
<dbReference type="EMBL" id="JABWDU010000006">
    <property type="protein sequence ID" value="NVD41480.1"/>
    <property type="molecule type" value="Genomic_DNA"/>
</dbReference>
<dbReference type="Gene3D" id="6.10.340.10">
    <property type="match status" value="1"/>
</dbReference>
<feature type="transmembrane region" description="Helical" evidence="10">
    <location>
        <begin position="187"/>
        <end position="208"/>
    </location>
</feature>
<evidence type="ECO:0000256" key="3">
    <source>
        <dbReference type="ARBA" id="ARBA00022500"/>
    </source>
</evidence>
<comment type="similarity">
    <text evidence="7">Belongs to the methyl-accepting chemotaxis (MCP) protein family.</text>
</comment>
<dbReference type="InterPro" id="IPR051310">
    <property type="entry name" value="MCP_chemotaxis"/>
</dbReference>
<evidence type="ECO:0000256" key="11">
    <source>
        <dbReference type="SAM" id="SignalP"/>
    </source>
</evidence>
<feature type="domain" description="HAMP" evidence="13">
    <location>
        <begin position="291"/>
        <end position="342"/>
    </location>
</feature>
<dbReference type="GO" id="GO:0004888">
    <property type="term" value="F:transmembrane signaling receptor activity"/>
    <property type="evidence" value="ECO:0007669"/>
    <property type="project" value="InterPro"/>
</dbReference>
<keyword evidence="15" id="KW-1185">Reference proteome</keyword>
<dbReference type="CDD" id="cd12912">
    <property type="entry name" value="PDC2_MCP_like"/>
    <property type="match status" value="1"/>
</dbReference>
<dbReference type="GO" id="GO:0007165">
    <property type="term" value="P:signal transduction"/>
    <property type="evidence" value="ECO:0007669"/>
    <property type="project" value="UniProtKB-KW"/>
</dbReference>
<feature type="domain" description="Methyl-accepting transducer" evidence="12">
    <location>
        <begin position="347"/>
        <end position="576"/>
    </location>
</feature>
<keyword evidence="9" id="KW-0175">Coiled coil</keyword>
<evidence type="ECO:0000256" key="8">
    <source>
        <dbReference type="PROSITE-ProRule" id="PRU00284"/>
    </source>
</evidence>
<evidence type="ECO:0000313" key="15">
    <source>
        <dbReference type="Proteomes" id="UP000520198"/>
    </source>
</evidence>
<evidence type="ECO:0000256" key="10">
    <source>
        <dbReference type="SAM" id="Phobius"/>
    </source>
</evidence>
<proteinExistence type="inferred from homology"/>
<comment type="caution">
    <text evidence="14">The sequence shown here is derived from an EMBL/GenBank/DDBJ whole genome shotgun (WGS) entry which is preliminary data.</text>
</comment>
<dbReference type="Proteomes" id="UP000520198">
    <property type="component" value="Unassembled WGS sequence"/>
</dbReference>
<evidence type="ECO:0000259" key="12">
    <source>
        <dbReference type="PROSITE" id="PS50111"/>
    </source>
</evidence>
<keyword evidence="6 10" id="KW-0472">Membrane</keyword>
<dbReference type="Pfam" id="PF00015">
    <property type="entry name" value="MCPsignal"/>
    <property type="match status" value="1"/>
</dbReference>
<dbReference type="Pfam" id="PF00672">
    <property type="entry name" value="HAMP"/>
    <property type="match status" value="1"/>
</dbReference>
<dbReference type="PANTHER" id="PTHR43531">
    <property type="entry name" value="PROTEIN ICFG"/>
    <property type="match status" value="1"/>
</dbReference>
<keyword evidence="2" id="KW-1003">Cell membrane</keyword>
<dbReference type="SUPFAM" id="SSF158472">
    <property type="entry name" value="HAMP domain-like"/>
    <property type="match status" value="1"/>
</dbReference>
<name>A0A7Y6Q9G7_9HYPH</name>
<feature type="chain" id="PRO_5031123064" evidence="11">
    <location>
        <begin position="27"/>
        <end position="604"/>
    </location>
</feature>
<evidence type="ECO:0000256" key="5">
    <source>
        <dbReference type="ARBA" id="ARBA00022989"/>
    </source>
</evidence>
<keyword evidence="3" id="KW-0145">Chemotaxis</keyword>
<comment type="subcellular location">
    <subcellularLocation>
        <location evidence="1">Cell membrane</location>
        <topology evidence="1">Multi-pass membrane protein</topology>
    </subcellularLocation>
</comment>
<keyword evidence="4 10" id="KW-0812">Transmembrane</keyword>
<sequence>MKNIRISTRIYLLTAMALIFMAAAMAYKTQVANAEVSQERQQMLRNVTEAAISAIASFEEQERSGALTREEAQSRAIAAVMAMRFGQDGYFFINSFDGVMVAHPLAKKLIGTDIRGLKDANGKAFNVELIALAQNPGNGIVNYYWDKPGQEGPVEKYSYIQGFKPWGWGVGTGVYADDLAAKYNASLMMTVIITAIAAIATLAAAMAIGRSISRPINRLKDVMLEVSRNETRSDVPDTGRRDEIGNMADALVLLRASVIERNALEIRQRDQQKVLDSERNANEEMQQATSRTQAHVVSTIGGALERLASGDLTIDVPELGVEYEKLRKDFNTAVDALRSTVSAIADSTSVVNGNANEISKAANDLSQRTEQQAASLEETAAALDEITSAVQNSTNRAEEASRMVADARKGATASSEVVRDAITAMGRIETSSSKIGEIIGVIDDIAFQTNLLALNAGVEAARAGDAGKGFAVVAQEVRELAQRSATAAKEIKGLITASSVEVSAGVRLVEATGTALGDIEHRVNEINDRIVAIATAAREQSVGLREINTAVNQMDQMTQQNAAMVEQTSAASQTLASESSVLAGRLAHFTVEEKQWRPSGRRAA</sequence>
<feature type="domain" description="HAMP" evidence="13">
    <location>
        <begin position="210"/>
        <end position="263"/>
    </location>
</feature>